<feature type="compositionally biased region" description="Basic and acidic residues" evidence="1">
    <location>
        <begin position="772"/>
        <end position="805"/>
    </location>
</feature>
<reference evidence="2" key="1">
    <citation type="submission" date="2022-08" db="UniProtKB">
        <authorList>
            <consortium name="EnsemblMetazoa"/>
        </authorList>
    </citation>
    <scope>IDENTIFICATION</scope>
    <source>
        <strain evidence="2">05x7-T-G4-1.051#20</strain>
    </source>
</reference>
<feature type="compositionally biased region" description="Basic and acidic residues" evidence="1">
    <location>
        <begin position="901"/>
        <end position="919"/>
    </location>
</feature>
<dbReference type="EnsemblMetazoa" id="G22070.1">
    <property type="protein sequence ID" value="G22070.1:cds"/>
    <property type="gene ID" value="G22070"/>
</dbReference>
<name>A0A8W8K1U8_MAGGI</name>
<feature type="region of interest" description="Disordered" evidence="1">
    <location>
        <begin position="50"/>
        <end position="233"/>
    </location>
</feature>
<feature type="compositionally biased region" description="Basic and acidic residues" evidence="1">
    <location>
        <begin position="853"/>
        <end position="868"/>
    </location>
</feature>
<feature type="compositionally biased region" description="Basic and acidic residues" evidence="1">
    <location>
        <begin position="205"/>
        <end position="218"/>
    </location>
</feature>
<feature type="compositionally biased region" description="Basic and acidic residues" evidence="1">
    <location>
        <begin position="956"/>
        <end position="971"/>
    </location>
</feature>
<feature type="compositionally biased region" description="Basic and acidic residues" evidence="1">
    <location>
        <begin position="473"/>
        <end position="482"/>
    </location>
</feature>
<feature type="compositionally biased region" description="Basic and acidic residues" evidence="1">
    <location>
        <begin position="566"/>
        <end position="584"/>
    </location>
</feature>
<feature type="compositionally biased region" description="Basic and acidic residues" evidence="1">
    <location>
        <begin position="735"/>
        <end position="757"/>
    </location>
</feature>
<organism evidence="2 3">
    <name type="scientific">Magallana gigas</name>
    <name type="common">Pacific oyster</name>
    <name type="synonym">Crassostrea gigas</name>
    <dbReference type="NCBI Taxonomy" id="29159"/>
    <lineage>
        <taxon>Eukaryota</taxon>
        <taxon>Metazoa</taxon>
        <taxon>Spiralia</taxon>
        <taxon>Lophotrochozoa</taxon>
        <taxon>Mollusca</taxon>
        <taxon>Bivalvia</taxon>
        <taxon>Autobranchia</taxon>
        <taxon>Pteriomorphia</taxon>
        <taxon>Ostreida</taxon>
        <taxon>Ostreoidea</taxon>
        <taxon>Ostreidae</taxon>
        <taxon>Magallana</taxon>
    </lineage>
</organism>
<feature type="compositionally biased region" description="Acidic residues" evidence="1">
    <location>
        <begin position="129"/>
        <end position="139"/>
    </location>
</feature>
<dbReference type="AlphaFoldDB" id="A0A8W8K1U8"/>
<feature type="compositionally biased region" description="Basic and acidic residues" evidence="1">
    <location>
        <begin position="701"/>
        <end position="727"/>
    </location>
</feature>
<proteinExistence type="predicted"/>
<sequence length="989" mass="111881">MAEQKRAHLNRSMEKSFEDLLTGLDDEFEPDIDDIFTNYDHLPEKVTDATFNAMAFQKPKSPTPTSSRQKEEVEEDEPSPGKVQMEEDLDIQLPRVAKNTDPGIQSESEDEEHEPSNGELEFVSSNREGEEEEEGEGEVYDASKLILPSVGESSTDDTLLGNVELEEDEEEEEEDLEEGEEKEEEEEEKAESEDDSEGEDMEDQTQTKEEGKLRDQKDLTMFSGLDQDDSDPDIDKLVAECDFLPETVTDSTINAMVDRNRPLAKSYRQSQEEESDEQDEEETMETDSGQESSPPPEVKIRVQKEASLDFSVLEPDSNHLDVDIGKQKTNLRKKGSLAKRRKPTRSTVRSALLSGEETLFVDSTEPKVEKTSRKDDEDDVFGQRTSTSSVEGAPTSPPAKKPSKVMVPLPGFGGPVPALRKRSEEQHEAEMAVDEPKKKDFRSYGVKLPVPQMSRKSELEDTPSKPVLRKVPRKDSAEKQETEVQYDVSSLKSVKKEARNSKADLESDVFFEKPALRQVARDDNKDRNSSSEMTFEKPALRNVSRPSLDKSNETDMKFEIPALKQVSRERGESDKSEMDSDKTFSKPPLKSTPKPSEERSAPISPKTPEPKTFELPSLRPTPKASRSKPMDTQQDVGSFEKPSLRNVSRPLERKNSGEAGSFEKPALRNVGKPPLPEKRISIAEDDSEDKHKFDVPALRMVPRDQKPTETLRNISRGEKESDVEVNRRPSLKSTPRKDPIKAEEGKENPSWLKDMKLRKTRSQADDINNVVESREKPEWLQTATEKREKALESLNSKENKTKSSSENKVPWLSRDNLKKTSTPLQENNDNSHSNQDEVRKRLSSVDTNGDLDIPSRERTPSKKDDTRENYVPSWQRAKDNRHASNPNLNFVTPSSNSDEPPDWKKALAEKRKTRRDSDTPVKPAPGADSQDKGLPPWKKELAKKGMKPSVPVKTSADSKKVEPEWKQKAAEKRERIIKTGLFDKTLRKT</sequence>
<feature type="region of interest" description="Disordered" evidence="1">
    <location>
        <begin position="245"/>
        <end position="298"/>
    </location>
</feature>
<feature type="compositionally biased region" description="Basic residues" evidence="1">
    <location>
        <begin position="329"/>
        <end position="344"/>
    </location>
</feature>
<dbReference type="Proteomes" id="UP000005408">
    <property type="component" value="Unassembled WGS sequence"/>
</dbReference>
<feature type="compositionally biased region" description="Basic and acidic residues" evidence="1">
    <location>
        <begin position="675"/>
        <end position="694"/>
    </location>
</feature>
<accession>A0A8W8K1U8</accession>
<feature type="compositionally biased region" description="Acidic residues" evidence="1">
    <location>
        <begin position="272"/>
        <end position="285"/>
    </location>
</feature>
<evidence type="ECO:0000313" key="3">
    <source>
        <dbReference type="Proteomes" id="UP000005408"/>
    </source>
</evidence>
<feature type="compositionally biased region" description="Acidic residues" evidence="1">
    <location>
        <begin position="164"/>
        <end position="203"/>
    </location>
</feature>
<feature type="compositionally biased region" description="Basic and acidic residues" evidence="1">
    <location>
        <begin position="421"/>
        <end position="442"/>
    </location>
</feature>
<evidence type="ECO:0000313" key="2">
    <source>
        <dbReference type="EnsemblMetazoa" id="G22070.1:cds"/>
    </source>
</evidence>
<feature type="compositionally biased region" description="Basic and acidic residues" evidence="1">
    <location>
        <begin position="364"/>
        <end position="375"/>
    </location>
</feature>
<evidence type="ECO:0000256" key="1">
    <source>
        <dbReference type="SAM" id="MobiDB-lite"/>
    </source>
</evidence>
<feature type="compositionally biased region" description="Low complexity" evidence="1">
    <location>
        <begin position="585"/>
        <end position="594"/>
    </location>
</feature>
<feature type="compositionally biased region" description="Basic and acidic residues" evidence="1">
    <location>
        <begin position="547"/>
        <end position="558"/>
    </location>
</feature>
<feature type="compositionally biased region" description="Polar residues" evidence="1">
    <location>
        <begin position="819"/>
        <end position="833"/>
    </location>
</feature>
<protein>
    <submittedName>
        <fullName evidence="2">Uncharacterized protein</fullName>
    </submittedName>
</protein>
<feature type="compositionally biased region" description="Basic and acidic residues" evidence="1">
    <location>
        <begin position="316"/>
        <end position="326"/>
    </location>
</feature>
<feature type="region of interest" description="Disordered" evidence="1">
    <location>
        <begin position="310"/>
        <end position="971"/>
    </location>
</feature>
<feature type="compositionally biased region" description="Basic and acidic residues" evidence="1">
    <location>
        <begin position="494"/>
        <end position="539"/>
    </location>
</feature>
<keyword evidence="3" id="KW-1185">Reference proteome</keyword>
<feature type="compositionally biased region" description="Polar residues" evidence="1">
    <location>
        <begin position="883"/>
        <end position="898"/>
    </location>
</feature>